<accession>A0AAV3R9H5</accession>
<dbReference type="AlphaFoldDB" id="A0AAV3R9H5"/>
<dbReference type="PANTHER" id="PTHR45786">
    <property type="entry name" value="DNA BINDING PROTEIN-LIKE"/>
    <property type="match status" value="1"/>
</dbReference>
<keyword evidence="3" id="KW-1185">Reference proteome</keyword>
<dbReference type="Pfam" id="PF14214">
    <property type="entry name" value="Helitron_like_N"/>
    <property type="match status" value="1"/>
</dbReference>
<gene>
    <name evidence="2" type="ORF">LIER_41434</name>
</gene>
<proteinExistence type="predicted"/>
<organism evidence="2 3">
    <name type="scientific">Lithospermum erythrorhizon</name>
    <name type="common">Purple gromwell</name>
    <name type="synonym">Lithospermum officinale var. erythrorhizon</name>
    <dbReference type="NCBI Taxonomy" id="34254"/>
    <lineage>
        <taxon>Eukaryota</taxon>
        <taxon>Viridiplantae</taxon>
        <taxon>Streptophyta</taxon>
        <taxon>Embryophyta</taxon>
        <taxon>Tracheophyta</taxon>
        <taxon>Spermatophyta</taxon>
        <taxon>Magnoliopsida</taxon>
        <taxon>eudicotyledons</taxon>
        <taxon>Gunneridae</taxon>
        <taxon>Pentapetalae</taxon>
        <taxon>asterids</taxon>
        <taxon>lamiids</taxon>
        <taxon>Boraginales</taxon>
        <taxon>Boraginaceae</taxon>
        <taxon>Boraginoideae</taxon>
        <taxon>Lithospermeae</taxon>
        <taxon>Lithospermum</taxon>
    </lineage>
</organism>
<name>A0AAV3R9H5_LITER</name>
<dbReference type="InterPro" id="IPR025476">
    <property type="entry name" value="Helitron_helicase-like"/>
</dbReference>
<dbReference type="Proteomes" id="UP001454036">
    <property type="component" value="Unassembled WGS sequence"/>
</dbReference>
<reference evidence="2 3" key="1">
    <citation type="submission" date="2024-01" db="EMBL/GenBank/DDBJ databases">
        <title>The complete chloroplast genome sequence of Lithospermum erythrorhizon: insights into the phylogenetic relationship among Boraginaceae species and the maternal lineages of purple gromwells.</title>
        <authorList>
            <person name="Okada T."/>
            <person name="Watanabe K."/>
        </authorList>
    </citation>
    <scope>NUCLEOTIDE SEQUENCE [LARGE SCALE GENOMIC DNA]</scope>
</reference>
<protein>
    <recommendedName>
        <fullName evidence="1">Helitron helicase-like domain-containing protein</fullName>
    </recommendedName>
</protein>
<evidence type="ECO:0000259" key="1">
    <source>
        <dbReference type="Pfam" id="PF14214"/>
    </source>
</evidence>
<sequence length="164" mass="18792">MRLEFLRNNQKKLRQEQYQGVVDSVISGIMVGGKLGRRIYLPPTFIGGPRDLRHRYLDSIALVQQFGRPDLFLTITCSPNWPEIKERLQPGEEAKNKPDLCARVFKVKLSIISNKIMSGEVFYKVSSVVHVVEFQKRGPASCTLFDNTETRIQVYDTRGLQYDG</sequence>
<dbReference type="EMBL" id="BAABME010025925">
    <property type="protein sequence ID" value="GAA0172975.1"/>
    <property type="molecule type" value="Genomic_DNA"/>
</dbReference>
<evidence type="ECO:0000313" key="2">
    <source>
        <dbReference type="EMBL" id="GAA0172975.1"/>
    </source>
</evidence>
<dbReference type="PANTHER" id="PTHR45786:SF75">
    <property type="entry name" value="ATP-DEPENDENT DNA HELICASE"/>
    <property type="match status" value="1"/>
</dbReference>
<feature type="domain" description="Helitron helicase-like" evidence="1">
    <location>
        <begin position="2"/>
        <end position="138"/>
    </location>
</feature>
<comment type="caution">
    <text evidence="2">The sequence shown here is derived from an EMBL/GenBank/DDBJ whole genome shotgun (WGS) entry which is preliminary data.</text>
</comment>
<evidence type="ECO:0000313" key="3">
    <source>
        <dbReference type="Proteomes" id="UP001454036"/>
    </source>
</evidence>